<proteinExistence type="predicted"/>
<dbReference type="Proteomes" id="UP000255224">
    <property type="component" value="Unassembled WGS sequence"/>
</dbReference>
<dbReference type="EMBL" id="CP033920">
    <property type="protein sequence ID" value="AZA50665.1"/>
    <property type="molecule type" value="Genomic_DNA"/>
</dbReference>
<keyword evidence="1" id="KW-1133">Transmembrane helix</keyword>
<accession>A0A3G6MB97</accession>
<keyword evidence="1" id="KW-0472">Membrane</keyword>
<feature type="transmembrane region" description="Helical" evidence="1">
    <location>
        <begin position="15"/>
        <end position="36"/>
    </location>
</feature>
<sequence length="163" mass="18547">MYYLDTNFLVKNRKVIFRLHLLILFLMPVFLLAQLAQKQNNGIYLSNDMVSCDQNSGAVENQKSPICISAASVYTKGNISKAEFIAQSKTQDKNSSSKRQESIAKIVQRKILKEQEHMARLSTEIKINPAPENKKFINFIRSTGNSAMATASYFLKFLELKTF</sequence>
<reference evidence="2" key="3">
    <citation type="submission" date="2018-11" db="EMBL/GenBank/DDBJ databases">
        <title>Proposal to divide the Flavobacteriaceae and reorganize its genera based on Amino Acid Identity values calculated from whole genome sequences.</title>
        <authorList>
            <person name="Nicholson A.C."/>
            <person name="Gulvik C.A."/>
            <person name="Whitney A.M."/>
            <person name="Humrighouse B.W."/>
            <person name="Bell M."/>
            <person name="Holmes B."/>
            <person name="Steigerwalt A."/>
            <person name="Villarma A."/>
            <person name="Sheth M."/>
            <person name="Batra D."/>
            <person name="Pryor J."/>
            <person name="Bernardet J.-F."/>
            <person name="Hugo C."/>
            <person name="Kampfer P."/>
            <person name="Newman J."/>
            <person name="Mcquiston J.R."/>
        </authorList>
    </citation>
    <scope>NUCLEOTIDE SEQUENCE [LARGE SCALE GENOMIC DNA]</scope>
    <source>
        <strain evidence="2">G0188</strain>
    </source>
</reference>
<accession>A0A376E3B1</accession>
<name>A0A376E3B1_CHRCU</name>
<evidence type="ECO:0000313" key="3">
    <source>
        <dbReference type="EMBL" id="STD01199.1"/>
    </source>
</evidence>
<dbReference type="KEGG" id="ccau:EG346_21900"/>
<reference evidence="3 4" key="1">
    <citation type="submission" date="2018-06" db="EMBL/GenBank/DDBJ databases">
        <authorList>
            <consortium name="Pathogen Informatics"/>
            <person name="Doyle S."/>
        </authorList>
    </citation>
    <scope>NUCLEOTIDE SEQUENCE [LARGE SCALE GENOMIC DNA]</scope>
    <source>
        <strain evidence="3 4">NCTC13533</strain>
    </source>
</reference>
<reference evidence="5" key="2">
    <citation type="submission" date="2018-11" db="EMBL/GenBank/DDBJ databases">
        <title>Proposal to divide the Flavobacteriaceae and reorganize its genera based on Amino Acid Identity values calculated from whole genome sequences.</title>
        <authorList>
            <person name="Nicholson A.C."/>
            <person name="Gulvik C.A."/>
            <person name="Whitney A.M."/>
            <person name="Humrighouse B.W."/>
            <person name="Bell M."/>
            <person name="Holmes B."/>
            <person name="Steigerwalt A.G."/>
            <person name="Villarma A."/>
            <person name="Sheth M."/>
            <person name="Batra D."/>
            <person name="Pryor J."/>
            <person name="Bernardet J.-F."/>
            <person name="Hugo C."/>
            <person name="Kampfer P."/>
            <person name="Newman J."/>
            <person name="McQuiston J.R."/>
        </authorList>
    </citation>
    <scope>NUCLEOTIDE SEQUENCE [LARGE SCALE GENOMIC DNA]</scope>
    <source>
        <strain evidence="5">G0188</strain>
    </source>
</reference>
<organism evidence="3 4">
    <name type="scientific">Chryseobacterium carnipullorum</name>
    <dbReference type="NCBI Taxonomy" id="1124835"/>
    <lineage>
        <taxon>Bacteria</taxon>
        <taxon>Pseudomonadati</taxon>
        <taxon>Bacteroidota</taxon>
        <taxon>Flavobacteriia</taxon>
        <taxon>Flavobacteriales</taxon>
        <taxon>Weeksellaceae</taxon>
        <taxon>Chryseobacterium group</taxon>
        <taxon>Chryseobacterium</taxon>
    </lineage>
</organism>
<dbReference type="AlphaFoldDB" id="A0A376E3B1"/>
<dbReference type="EMBL" id="UFVQ01000003">
    <property type="protein sequence ID" value="STD01199.1"/>
    <property type="molecule type" value="Genomic_DNA"/>
</dbReference>
<evidence type="ECO:0000256" key="1">
    <source>
        <dbReference type="SAM" id="Phobius"/>
    </source>
</evidence>
<evidence type="ECO:0000313" key="4">
    <source>
        <dbReference type="Proteomes" id="UP000255224"/>
    </source>
</evidence>
<evidence type="ECO:0000313" key="2">
    <source>
        <dbReference type="EMBL" id="AZA50665.1"/>
    </source>
</evidence>
<gene>
    <name evidence="2" type="ORF">EG346_21900</name>
    <name evidence="3" type="ORF">NCTC13533_03077</name>
</gene>
<evidence type="ECO:0000313" key="5">
    <source>
        <dbReference type="Proteomes" id="UP000273270"/>
    </source>
</evidence>
<protein>
    <submittedName>
        <fullName evidence="3">Uncharacterized protein</fullName>
    </submittedName>
</protein>
<dbReference type="Proteomes" id="UP000273270">
    <property type="component" value="Chromosome"/>
</dbReference>
<keyword evidence="5" id="KW-1185">Reference proteome</keyword>
<keyword evidence="1" id="KW-0812">Transmembrane</keyword>